<dbReference type="InterPro" id="IPR017927">
    <property type="entry name" value="FAD-bd_FR_type"/>
</dbReference>
<dbReference type="PANTHER" id="PTHR47354:SF5">
    <property type="entry name" value="PROTEIN RFBI"/>
    <property type="match status" value="1"/>
</dbReference>
<gene>
    <name evidence="2" type="ORF">FNT36_07420</name>
</gene>
<accession>A0A558BXN1</accession>
<dbReference type="EMBL" id="VMRJ01000002">
    <property type="protein sequence ID" value="TVT41277.1"/>
    <property type="molecule type" value="Genomic_DNA"/>
</dbReference>
<dbReference type="InterPro" id="IPR001709">
    <property type="entry name" value="Flavoprot_Pyr_Nucl_cyt_Rdtase"/>
</dbReference>
<dbReference type="GO" id="GO:0016491">
    <property type="term" value="F:oxidoreductase activity"/>
    <property type="evidence" value="ECO:0007669"/>
    <property type="project" value="InterPro"/>
</dbReference>
<protein>
    <submittedName>
        <fullName evidence="2">Oxidoreductase</fullName>
    </submittedName>
</protein>
<sequence>MSKVTWQLGTVVSIVPETPHVKTFTLRLPNWTPHRAGQHYDLRLTAEGGYQAERSYSIASPPEQTGEIALTVELVDEGEVSGYLFEGVAVGDELEVRGPIGGYFVWRGEPSSPPLLLVGGGSGVVPLMAMLRHRQHLGLRTPATLLLSVRTPEEVIYKTELEAMAKADDSFTLLLDYTRQAPPGWTGYQRRIDAAMLAEVVSRFGESQPQAFVCGPTGMVESVANGLQAAGLAPEMILTERFGPTGA</sequence>
<dbReference type="InterPro" id="IPR017938">
    <property type="entry name" value="Riboflavin_synthase-like_b-brl"/>
</dbReference>
<keyword evidence="3" id="KW-1185">Reference proteome</keyword>
<dbReference type="Proteomes" id="UP000317624">
    <property type="component" value="Unassembled WGS sequence"/>
</dbReference>
<feature type="domain" description="FAD-binding FR-type" evidence="1">
    <location>
        <begin position="4"/>
        <end position="106"/>
    </location>
</feature>
<evidence type="ECO:0000313" key="2">
    <source>
        <dbReference type="EMBL" id="TVT41277.1"/>
    </source>
</evidence>
<proteinExistence type="predicted"/>
<dbReference type="PANTHER" id="PTHR47354">
    <property type="entry name" value="NADH OXIDOREDUCTASE HCR"/>
    <property type="match status" value="1"/>
</dbReference>
<dbReference type="InterPro" id="IPR001433">
    <property type="entry name" value="OxRdtase_FAD/NAD-bd"/>
</dbReference>
<dbReference type="OrthoDB" id="5179582at2"/>
<comment type="caution">
    <text evidence="2">The sequence shown here is derived from an EMBL/GenBank/DDBJ whole genome shotgun (WGS) entry which is preliminary data.</text>
</comment>
<dbReference type="SUPFAM" id="SSF63380">
    <property type="entry name" value="Riboflavin synthase domain-like"/>
    <property type="match status" value="1"/>
</dbReference>
<dbReference type="RefSeq" id="WP_144846005.1">
    <property type="nucleotide sequence ID" value="NZ_VMRJ01000002.1"/>
</dbReference>
<organism evidence="2 3">
    <name type="scientific">Hymenobacter setariae</name>
    <dbReference type="NCBI Taxonomy" id="2594794"/>
    <lineage>
        <taxon>Bacteria</taxon>
        <taxon>Pseudomonadati</taxon>
        <taxon>Bacteroidota</taxon>
        <taxon>Cytophagia</taxon>
        <taxon>Cytophagales</taxon>
        <taxon>Hymenobacteraceae</taxon>
        <taxon>Hymenobacter</taxon>
    </lineage>
</organism>
<dbReference type="Gene3D" id="2.40.30.10">
    <property type="entry name" value="Translation factors"/>
    <property type="match status" value="1"/>
</dbReference>
<evidence type="ECO:0000313" key="3">
    <source>
        <dbReference type="Proteomes" id="UP000317624"/>
    </source>
</evidence>
<name>A0A558BXN1_9BACT</name>
<dbReference type="PRINTS" id="PR00406">
    <property type="entry name" value="CYTB5RDTASE"/>
</dbReference>
<dbReference type="PROSITE" id="PS51384">
    <property type="entry name" value="FAD_FR"/>
    <property type="match status" value="1"/>
</dbReference>
<dbReference type="PRINTS" id="PR00371">
    <property type="entry name" value="FPNCR"/>
</dbReference>
<dbReference type="InterPro" id="IPR050415">
    <property type="entry name" value="MRET"/>
</dbReference>
<dbReference type="AlphaFoldDB" id="A0A558BXN1"/>
<reference evidence="2 3" key="1">
    <citation type="submission" date="2019-07" db="EMBL/GenBank/DDBJ databases">
        <title>Hymenobacter sp. straun FUR1 Genome sequencing and assembly.</title>
        <authorList>
            <person name="Chhetri G."/>
        </authorList>
    </citation>
    <scope>NUCLEOTIDE SEQUENCE [LARGE SCALE GENOMIC DNA]</scope>
    <source>
        <strain evidence="2 3">Fur1</strain>
    </source>
</reference>
<dbReference type="Pfam" id="PF00970">
    <property type="entry name" value="FAD_binding_6"/>
    <property type="match status" value="1"/>
</dbReference>
<dbReference type="InterPro" id="IPR039261">
    <property type="entry name" value="FNR_nucleotide-bd"/>
</dbReference>
<dbReference type="InterPro" id="IPR008333">
    <property type="entry name" value="Cbr1-like_FAD-bd_dom"/>
</dbReference>
<dbReference type="SUPFAM" id="SSF52343">
    <property type="entry name" value="Ferredoxin reductase-like, C-terminal NADP-linked domain"/>
    <property type="match status" value="1"/>
</dbReference>
<dbReference type="Gene3D" id="3.40.50.80">
    <property type="entry name" value="Nucleotide-binding domain of ferredoxin-NADP reductase (FNR) module"/>
    <property type="match status" value="1"/>
</dbReference>
<evidence type="ECO:0000259" key="1">
    <source>
        <dbReference type="PROSITE" id="PS51384"/>
    </source>
</evidence>
<dbReference type="CDD" id="cd06217">
    <property type="entry name" value="FNR_iron_sulfur_binding_3"/>
    <property type="match status" value="1"/>
</dbReference>
<dbReference type="Pfam" id="PF00175">
    <property type="entry name" value="NAD_binding_1"/>
    <property type="match status" value="1"/>
</dbReference>